<comment type="caution">
    <text evidence="1">The sequence shown here is derived from an EMBL/GenBank/DDBJ whole genome shotgun (WGS) entry which is preliminary data.</text>
</comment>
<reference evidence="1" key="1">
    <citation type="submission" date="2020-03" db="EMBL/GenBank/DDBJ databases">
        <authorList>
            <person name="Weist P."/>
        </authorList>
    </citation>
    <scope>NUCLEOTIDE SEQUENCE</scope>
</reference>
<dbReference type="EMBL" id="CADEAL010004171">
    <property type="protein sequence ID" value="CAB1453483.1"/>
    <property type="molecule type" value="Genomic_DNA"/>
</dbReference>
<evidence type="ECO:0000313" key="2">
    <source>
        <dbReference type="Proteomes" id="UP001153269"/>
    </source>
</evidence>
<dbReference type="Proteomes" id="UP001153269">
    <property type="component" value="Unassembled WGS sequence"/>
</dbReference>
<keyword evidence="2" id="KW-1185">Reference proteome</keyword>
<organism evidence="1 2">
    <name type="scientific">Pleuronectes platessa</name>
    <name type="common">European plaice</name>
    <dbReference type="NCBI Taxonomy" id="8262"/>
    <lineage>
        <taxon>Eukaryota</taxon>
        <taxon>Metazoa</taxon>
        <taxon>Chordata</taxon>
        <taxon>Craniata</taxon>
        <taxon>Vertebrata</taxon>
        <taxon>Euteleostomi</taxon>
        <taxon>Actinopterygii</taxon>
        <taxon>Neopterygii</taxon>
        <taxon>Teleostei</taxon>
        <taxon>Neoteleostei</taxon>
        <taxon>Acanthomorphata</taxon>
        <taxon>Carangaria</taxon>
        <taxon>Pleuronectiformes</taxon>
        <taxon>Pleuronectoidei</taxon>
        <taxon>Pleuronectidae</taxon>
        <taxon>Pleuronectes</taxon>
    </lineage>
</organism>
<evidence type="ECO:0000313" key="1">
    <source>
        <dbReference type="EMBL" id="CAB1453483.1"/>
    </source>
</evidence>
<proteinExistence type="predicted"/>
<sequence length="195" mass="21372">MNSSQLGACPAVGLPGSRRRYLLTTEHKPHLSDSRRMTRRADLSAMHLWSSISLRVTRSPDASKIGSCGERRRESIIITITIIFISSRSPGSPSGRSPTQTAPLPLDMKVQQGCNSADMGIPVTTEEELRRNTVITPDDVLGLQKITKSTCGCEVTGGQRCDLPIIAPHRRSSQVDEGKQQDGLIELACYQKERC</sequence>
<dbReference type="AlphaFoldDB" id="A0A9N7VM44"/>
<gene>
    <name evidence="1" type="ORF">PLEPLA_LOCUS41237</name>
</gene>
<name>A0A9N7VM44_PLEPL</name>
<protein>
    <submittedName>
        <fullName evidence="1">Uncharacterized protein</fullName>
    </submittedName>
</protein>
<accession>A0A9N7VM44</accession>